<evidence type="ECO:0000256" key="3">
    <source>
        <dbReference type="PIRNR" id="PIRNR028729"/>
    </source>
</evidence>
<protein>
    <recommendedName>
        <fullName evidence="3">SKP1-like protein</fullName>
    </recommendedName>
</protein>
<dbReference type="EMBL" id="HBGG01042923">
    <property type="protein sequence ID" value="CAD9229360.1"/>
    <property type="molecule type" value="Transcribed_RNA"/>
</dbReference>
<dbReference type="InterPro" id="IPR016897">
    <property type="entry name" value="SKP1"/>
</dbReference>
<dbReference type="GO" id="GO:0016567">
    <property type="term" value="P:protein ubiquitination"/>
    <property type="evidence" value="ECO:0007669"/>
    <property type="project" value="UniProtKB-UniRule"/>
</dbReference>
<evidence type="ECO:0000313" key="6">
    <source>
        <dbReference type="EMBL" id="CAD9229360.1"/>
    </source>
</evidence>
<dbReference type="SUPFAM" id="SSF81382">
    <property type="entry name" value="Skp1 dimerisation domain-like"/>
    <property type="match status" value="1"/>
</dbReference>
<dbReference type="GO" id="GO:0009867">
    <property type="term" value="P:jasmonic acid mediated signaling pathway"/>
    <property type="evidence" value="ECO:0007669"/>
    <property type="project" value="UniProtKB-ARBA"/>
</dbReference>
<feature type="domain" description="SKP1 component POZ" evidence="5">
    <location>
        <begin position="4"/>
        <end position="62"/>
    </location>
</feature>
<organism evidence="6">
    <name type="scientific">Tetraselmis chuii</name>
    <dbReference type="NCBI Taxonomy" id="63592"/>
    <lineage>
        <taxon>Eukaryota</taxon>
        <taxon>Viridiplantae</taxon>
        <taxon>Chlorophyta</taxon>
        <taxon>core chlorophytes</taxon>
        <taxon>Chlorodendrophyceae</taxon>
        <taxon>Chlorodendrales</taxon>
        <taxon>Chlorodendraceae</taxon>
        <taxon>Tetraselmis</taxon>
    </lineage>
</organism>
<sequence>MSEKVKLRSADGEMFEVEADVAFSSLTVKNMVEDTGASAPVPVPNVNSKILSKIIEYCSYHVEQERRAKDADDHSRRQIEEETPKWDKDYISVDEAVLYELILAANFLNIKGLLELCCQTVADIIKGKTPEQIRQYFRIKNDFTPEEEEEVRKENQWAFE</sequence>
<accession>A0A7S1T9G0</accession>
<dbReference type="InterPro" id="IPR036296">
    <property type="entry name" value="SKP1-like_dim_sf"/>
</dbReference>
<dbReference type="FunFam" id="3.30.710.10:FF:000026">
    <property type="entry name" value="E3 ubiquitin ligase complex SCF subunit"/>
    <property type="match status" value="1"/>
</dbReference>
<dbReference type="Gene3D" id="3.30.710.10">
    <property type="entry name" value="Potassium Channel Kv1.1, Chain A"/>
    <property type="match status" value="1"/>
</dbReference>
<dbReference type="InterPro" id="IPR016072">
    <property type="entry name" value="Skp1_comp_dimer"/>
</dbReference>
<dbReference type="GO" id="GO:0006511">
    <property type="term" value="P:ubiquitin-dependent protein catabolic process"/>
    <property type="evidence" value="ECO:0007669"/>
    <property type="project" value="InterPro"/>
</dbReference>
<dbReference type="InterPro" id="IPR011333">
    <property type="entry name" value="SKP1/BTB/POZ_sf"/>
</dbReference>
<comment type="function">
    <text evidence="3">Involved in ubiquitination and subsequent proteasomal degradation of target proteins. Together with CUL1, RBX1 and a F-box protein, it forms a SCF E3 ubiquitin ligase complex. The functional specificity of this complex depends on the type of F-box protein. In the SCF complex, it serves as an adapter that links the F-box protein to CUL1.</text>
</comment>
<dbReference type="SMART" id="SM00512">
    <property type="entry name" value="Skp1"/>
    <property type="match status" value="1"/>
</dbReference>
<dbReference type="InterPro" id="IPR001232">
    <property type="entry name" value="SKP1-like"/>
</dbReference>
<keyword evidence="2 3" id="KW-0833">Ubl conjugation pathway</keyword>
<reference evidence="6" key="1">
    <citation type="submission" date="2021-01" db="EMBL/GenBank/DDBJ databases">
        <authorList>
            <person name="Corre E."/>
            <person name="Pelletier E."/>
            <person name="Niang G."/>
            <person name="Scheremetjew M."/>
            <person name="Finn R."/>
            <person name="Kale V."/>
            <person name="Holt S."/>
            <person name="Cochrane G."/>
            <person name="Meng A."/>
            <person name="Brown T."/>
            <person name="Cohen L."/>
        </authorList>
    </citation>
    <scope>NUCLEOTIDE SEQUENCE</scope>
    <source>
        <strain evidence="6">PLY429</strain>
    </source>
</reference>
<evidence type="ECO:0000256" key="2">
    <source>
        <dbReference type="ARBA" id="ARBA00022786"/>
    </source>
</evidence>
<dbReference type="Pfam" id="PF03931">
    <property type="entry name" value="Skp1_POZ"/>
    <property type="match status" value="1"/>
</dbReference>
<evidence type="ECO:0000259" key="5">
    <source>
        <dbReference type="Pfam" id="PF03931"/>
    </source>
</evidence>
<dbReference type="InterPro" id="IPR016073">
    <property type="entry name" value="Skp1_comp_POZ"/>
</dbReference>
<dbReference type="UniPathway" id="UPA00143"/>
<gene>
    <name evidence="6" type="ORF">TCHU04912_LOCUS22184</name>
</gene>
<comment type="subunit">
    <text evidence="3">Part of a SCF (SKP1-cullin-F-box) protein ligase complex.</text>
</comment>
<dbReference type="PIRSF" id="PIRSF028729">
    <property type="entry name" value="E3_ubiquit_lig_SCF_Skp"/>
    <property type="match status" value="1"/>
</dbReference>
<proteinExistence type="inferred from homology"/>
<dbReference type="Pfam" id="PF01466">
    <property type="entry name" value="Skp1"/>
    <property type="match status" value="1"/>
</dbReference>
<evidence type="ECO:0000256" key="1">
    <source>
        <dbReference type="ARBA" id="ARBA00009993"/>
    </source>
</evidence>
<comment type="similarity">
    <text evidence="1 3">Belongs to the SKP1 family.</text>
</comment>
<dbReference type="AlphaFoldDB" id="A0A7S1T9G0"/>
<comment type="pathway">
    <text evidence="3">Protein modification; protein ubiquitination.</text>
</comment>
<dbReference type="CDD" id="cd18322">
    <property type="entry name" value="BTB_POZ_SKP1"/>
    <property type="match status" value="1"/>
</dbReference>
<dbReference type="SUPFAM" id="SSF54695">
    <property type="entry name" value="POZ domain"/>
    <property type="match status" value="1"/>
</dbReference>
<dbReference type="PANTHER" id="PTHR11165">
    <property type="entry name" value="SKP1"/>
    <property type="match status" value="1"/>
</dbReference>
<evidence type="ECO:0000259" key="4">
    <source>
        <dbReference type="Pfam" id="PF01466"/>
    </source>
</evidence>
<feature type="domain" description="SKP1 component dimerisation" evidence="4">
    <location>
        <begin position="111"/>
        <end position="158"/>
    </location>
</feature>
<name>A0A7S1T9G0_9CHLO</name>